<dbReference type="Pfam" id="PF05036">
    <property type="entry name" value="SPOR"/>
    <property type="match status" value="1"/>
</dbReference>
<comment type="caution">
    <text evidence="5">The sequence shown here is derived from an EMBL/GenBank/DDBJ whole genome shotgun (WGS) entry which is preliminary data.</text>
</comment>
<feature type="signal peptide" evidence="3">
    <location>
        <begin position="1"/>
        <end position="26"/>
    </location>
</feature>
<organism evidence="5 6">
    <name type="scientific">Sphingomonas hylomeconis</name>
    <dbReference type="NCBI Taxonomy" id="1395958"/>
    <lineage>
        <taxon>Bacteria</taxon>
        <taxon>Pseudomonadati</taxon>
        <taxon>Pseudomonadota</taxon>
        <taxon>Alphaproteobacteria</taxon>
        <taxon>Sphingomonadales</taxon>
        <taxon>Sphingomonadaceae</taxon>
        <taxon>Sphingomonas</taxon>
    </lineage>
</organism>
<feature type="compositionally biased region" description="Basic and acidic residues" evidence="2">
    <location>
        <begin position="287"/>
        <end position="301"/>
    </location>
</feature>
<keyword evidence="1" id="KW-0802">TPR repeat</keyword>
<dbReference type="InterPro" id="IPR007730">
    <property type="entry name" value="SPOR-like_dom"/>
</dbReference>
<dbReference type="InterPro" id="IPR019734">
    <property type="entry name" value="TPR_rpt"/>
</dbReference>
<reference evidence="6" key="1">
    <citation type="journal article" date="2019" name="Int. J. Syst. Evol. Microbiol.">
        <title>The Global Catalogue of Microorganisms (GCM) 10K type strain sequencing project: providing services to taxonomists for standard genome sequencing and annotation.</title>
        <authorList>
            <consortium name="The Broad Institute Genomics Platform"/>
            <consortium name="The Broad Institute Genome Sequencing Center for Infectious Disease"/>
            <person name="Wu L."/>
            <person name="Ma J."/>
        </authorList>
    </citation>
    <scope>NUCLEOTIDE SEQUENCE [LARGE SCALE GENOMIC DNA]</scope>
    <source>
        <strain evidence="6">KCTC 42739</strain>
    </source>
</reference>
<evidence type="ECO:0000256" key="3">
    <source>
        <dbReference type="SAM" id="SignalP"/>
    </source>
</evidence>
<sequence>MTVFRFSLLTAAALVAPLALAGAAQAQIVFVQPATPDADALADEMRLLAANPSNVNAMVRAGELTLKLDDSTAAAGFFARAERIDPSNPRIKAGKGTILVQAGRPGEALRLFAEAEALRGDVRRFAADRGLAYDLIGEQERAQRDYRLALKDGPVDETLRRYALSLAISGKRDEALAVIDPLLRRSDRGAWRTRAFILAMTGDSKGAERIAASMMPGGLSQGLQPFFDRLPRLGAVDRAFAVHFGEVRASPQRLADARMTPPLPVLLPEPGRPATAAAPVALASAPAKEDRRARREREKREKRDKRARATIQVAVAAPVPLPQPPAYRAPIGQPSYQAAYNPPPASTAYRPAMTAAPASSGTAAAASRVVPAQPLPTVTRASTQTTLPQPYRGGTAGGVTRGVAPAATIRTATVSDAPVRAVPPAATIAQVVTPRPVVVEAGPTPAPVQIATATIPAATVPARAAPATSSTIPVSPATTTSAPPAAGPAAAPVAVAVASVPAAAVPAEVAAATPAILPPMPGPAKGEDSILAKIIANITVPGSELDVAPVAPEPAPIAAAVPAAPLPVAAARSETAASVTVDQRAADRLANEKAAADAQKLAEKKLADAKKAAEAKKLAETKKLADAKKLAEAKKAEELKKKNDPKLLEPARIWVQVSGGANEGDLAKEWARVRSKAPLAFKGKAGWTTPLRATNRVLAGPFKTDAEARSFVNALSKEGLSAFTFTSEAGQKVSKLAGK</sequence>
<accession>A0ABV7SYS3</accession>
<keyword evidence="3" id="KW-0732">Signal</keyword>
<dbReference type="Gene3D" id="1.25.40.10">
    <property type="entry name" value="Tetratricopeptide repeat domain"/>
    <property type="match status" value="1"/>
</dbReference>
<dbReference type="Proteomes" id="UP001595713">
    <property type="component" value="Unassembled WGS sequence"/>
</dbReference>
<gene>
    <name evidence="5" type="ORF">ACFONA_16480</name>
</gene>
<keyword evidence="6" id="KW-1185">Reference proteome</keyword>
<feature type="repeat" description="TPR" evidence="1">
    <location>
        <begin position="55"/>
        <end position="88"/>
    </location>
</feature>
<dbReference type="PROSITE" id="PS50005">
    <property type="entry name" value="TPR"/>
    <property type="match status" value="1"/>
</dbReference>
<feature type="domain" description="SPOR" evidence="4">
    <location>
        <begin position="647"/>
        <end position="729"/>
    </location>
</feature>
<feature type="region of interest" description="Disordered" evidence="2">
    <location>
        <begin position="277"/>
        <end position="307"/>
    </location>
</feature>
<dbReference type="PROSITE" id="PS51724">
    <property type="entry name" value="SPOR"/>
    <property type="match status" value="1"/>
</dbReference>
<dbReference type="RefSeq" id="WP_261292399.1">
    <property type="nucleotide sequence ID" value="NZ_JANQBK010000001.1"/>
</dbReference>
<feature type="chain" id="PRO_5046949191" evidence="3">
    <location>
        <begin position="27"/>
        <end position="739"/>
    </location>
</feature>
<evidence type="ECO:0000313" key="5">
    <source>
        <dbReference type="EMBL" id="MFC3581768.1"/>
    </source>
</evidence>
<evidence type="ECO:0000256" key="1">
    <source>
        <dbReference type="PROSITE-ProRule" id="PRU00339"/>
    </source>
</evidence>
<dbReference type="SUPFAM" id="SSF48452">
    <property type="entry name" value="TPR-like"/>
    <property type="match status" value="1"/>
</dbReference>
<feature type="compositionally biased region" description="Low complexity" evidence="2">
    <location>
        <begin position="277"/>
        <end position="286"/>
    </location>
</feature>
<evidence type="ECO:0000313" key="6">
    <source>
        <dbReference type="Proteomes" id="UP001595713"/>
    </source>
</evidence>
<proteinExistence type="predicted"/>
<name>A0ABV7SYS3_9SPHN</name>
<evidence type="ECO:0000259" key="4">
    <source>
        <dbReference type="PROSITE" id="PS51724"/>
    </source>
</evidence>
<dbReference type="InterPro" id="IPR011990">
    <property type="entry name" value="TPR-like_helical_dom_sf"/>
</dbReference>
<protein>
    <submittedName>
        <fullName evidence="5">SPOR domain-containing protein</fullName>
    </submittedName>
</protein>
<evidence type="ECO:0000256" key="2">
    <source>
        <dbReference type="SAM" id="MobiDB-lite"/>
    </source>
</evidence>
<dbReference type="EMBL" id="JBHRXP010000007">
    <property type="protein sequence ID" value="MFC3581768.1"/>
    <property type="molecule type" value="Genomic_DNA"/>
</dbReference>